<feature type="compositionally biased region" description="Low complexity" evidence="1">
    <location>
        <begin position="54"/>
        <end position="64"/>
    </location>
</feature>
<dbReference type="GeneID" id="20529753"/>
<dbReference type="InterPro" id="IPR052145">
    <property type="entry name" value="Mediator/Homeobox_domain"/>
</dbReference>
<dbReference type="Proteomes" id="UP000030693">
    <property type="component" value="Unassembled WGS sequence"/>
</dbReference>
<organism evidence="2">
    <name type="scientific">Fonticula alba</name>
    <name type="common">Slime mold</name>
    <dbReference type="NCBI Taxonomy" id="691883"/>
    <lineage>
        <taxon>Eukaryota</taxon>
        <taxon>Rotosphaerida</taxon>
        <taxon>Fonticulaceae</taxon>
        <taxon>Fonticula</taxon>
    </lineage>
</organism>
<feature type="region of interest" description="Disordered" evidence="1">
    <location>
        <begin position="340"/>
        <end position="421"/>
    </location>
</feature>
<name>A0A058Z5D1_FONAL</name>
<evidence type="ECO:0000313" key="3">
    <source>
        <dbReference type="Proteomes" id="UP000030693"/>
    </source>
</evidence>
<feature type="compositionally biased region" description="Polar residues" evidence="1">
    <location>
        <begin position="483"/>
        <end position="494"/>
    </location>
</feature>
<feature type="compositionally biased region" description="Low complexity" evidence="1">
    <location>
        <begin position="437"/>
        <end position="446"/>
    </location>
</feature>
<sequence>MSMTPPASSELRSLESGNESRVEDSVRCETGASNFRVPMSQAHYPGGGHASAYQQQQQQQQQQQPGTRYYPGYSATGSGVDFVSPAPPASAKSHAQEAGPEHTPLVYPAEGMTDAHEPKHASEADRRRASFRDLLTPSSPFSPEHMADLGRLSAGHPSSAMGAGGPSTGMSPDRWYPMCTINPAGPVPVAVSLHEGAHGHLAGPAGTSAPGPGVHYPPRQQEQQQQQQVHYQHAANGHMPHWLDASASREPSQQHAPSQHQPQQQQQQQQQQHHQHHHQHQHHHHHHQQQQHHHAEAANKELSPLLHARSGSFEFEQAPAGDGGQFHLEAGHRLTVSTLGGAPETVADTPAEEGPEMGGAQLHPIPKASISANGALPASPTGRDSMGSCPSEPQQRYAASRHHFSQPCSMYPPDHGGHYDQQEHMRQPLQHFLSGEQQQQQQQRQQQQDRDPKQPPTGDSAPFPKMMEPGAPSAVVAPGDGGDTSSSACATQAGTYAHGPDVSMPSANSQNQQRVYQQPVYQHQHQPQHHEPEIRL</sequence>
<gene>
    <name evidence="2" type="ORF">H696_05028</name>
</gene>
<feature type="compositionally biased region" description="Basic residues" evidence="1">
    <location>
        <begin position="273"/>
        <end position="292"/>
    </location>
</feature>
<feature type="compositionally biased region" description="Low complexity" evidence="1">
    <location>
        <begin position="202"/>
        <end position="213"/>
    </location>
</feature>
<feature type="region of interest" description="Disordered" evidence="1">
    <location>
        <begin position="433"/>
        <end position="536"/>
    </location>
</feature>
<evidence type="ECO:0000256" key="1">
    <source>
        <dbReference type="SAM" id="MobiDB-lite"/>
    </source>
</evidence>
<evidence type="ECO:0000313" key="2">
    <source>
        <dbReference type="EMBL" id="KCV68742.1"/>
    </source>
</evidence>
<dbReference type="PANTHER" id="PTHR24330">
    <property type="entry name" value="HOMEOBOX PROTEIN BARH-LIKE"/>
    <property type="match status" value="1"/>
</dbReference>
<dbReference type="PANTHER" id="PTHR24330:SF19">
    <property type="entry name" value="MEDIATOR OF RNA POLYMERASE II TRANSCRIPTION SUBUNIT 29"/>
    <property type="match status" value="1"/>
</dbReference>
<accession>A0A058Z5D1</accession>
<keyword evidence="3" id="KW-1185">Reference proteome</keyword>
<dbReference type="EMBL" id="KB932208">
    <property type="protein sequence ID" value="KCV68742.1"/>
    <property type="molecule type" value="Genomic_DNA"/>
</dbReference>
<feature type="region of interest" description="Disordered" evidence="1">
    <location>
        <begin position="198"/>
        <end position="233"/>
    </location>
</feature>
<feature type="compositionally biased region" description="Low complexity" evidence="1">
    <location>
        <begin position="253"/>
        <end position="272"/>
    </location>
</feature>
<feature type="compositionally biased region" description="Polar residues" evidence="1">
    <location>
        <begin position="1"/>
        <end position="17"/>
    </location>
</feature>
<dbReference type="STRING" id="691883.A0A058Z5D1"/>
<dbReference type="AlphaFoldDB" id="A0A058Z5D1"/>
<feature type="region of interest" description="Disordered" evidence="1">
    <location>
        <begin position="84"/>
        <end position="103"/>
    </location>
</feature>
<protein>
    <submittedName>
        <fullName evidence="2">Uncharacterized protein</fullName>
    </submittedName>
</protein>
<dbReference type="RefSeq" id="XP_009497174.1">
    <property type="nucleotide sequence ID" value="XM_009498899.1"/>
</dbReference>
<dbReference type="OMA" id="PTGKHAW"/>
<feature type="region of interest" description="Disordered" evidence="1">
    <location>
        <begin position="246"/>
        <end position="297"/>
    </location>
</feature>
<feature type="region of interest" description="Disordered" evidence="1">
    <location>
        <begin position="1"/>
        <end position="78"/>
    </location>
</feature>
<feature type="compositionally biased region" description="Basic and acidic residues" evidence="1">
    <location>
        <begin position="18"/>
        <end position="27"/>
    </location>
</feature>
<proteinExistence type="predicted"/>
<reference evidence="2" key="1">
    <citation type="submission" date="2013-04" db="EMBL/GenBank/DDBJ databases">
        <title>The Genome Sequence of Fonticula alba ATCC 38817.</title>
        <authorList>
            <consortium name="The Broad Institute Genomics Platform"/>
            <person name="Russ C."/>
            <person name="Cuomo C."/>
            <person name="Burger G."/>
            <person name="Gray M.W."/>
            <person name="Holland P.W.H."/>
            <person name="King N."/>
            <person name="Lang F.B.F."/>
            <person name="Roger A.J."/>
            <person name="Ruiz-Trillo I."/>
            <person name="Brown M."/>
            <person name="Walker B."/>
            <person name="Young S."/>
            <person name="Zeng Q."/>
            <person name="Gargeya S."/>
            <person name="Fitzgerald M."/>
            <person name="Haas B."/>
            <person name="Abouelleil A."/>
            <person name="Allen A.W."/>
            <person name="Alvarado L."/>
            <person name="Arachchi H.M."/>
            <person name="Berlin A.M."/>
            <person name="Chapman S.B."/>
            <person name="Gainer-Dewar J."/>
            <person name="Goldberg J."/>
            <person name="Griggs A."/>
            <person name="Gujja S."/>
            <person name="Hansen M."/>
            <person name="Howarth C."/>
            <person name="Imamovic A."/>
            <person name="Ireland A."/>
            <person name="Larimer J."/>
            <person name="McCowan C."/>
            <person name="Murphy C."/>
            <person name="Pearson M."/>
            <person name="Poon T.W."/>
            <person name="Priest M."/>
            <person name="Roberts A."/>
            <person name="Saif S."/>
            <person name="Shea T."/>
            <person name="Sisk P."/>
            <person name="Sykes S."/>
            <person name="Wortman J."/>
            <person name="Nusbaum C."/>
            <person name="Birren B."/>
        </authorList>
    </citation>
    <scope>NUCLEOTIDE SEQUENCE [LARGE SCALE GENOMIC DNA]</scope>
    <source>
        <strain evidence="2">ATCC 38817</strain>
    </source>
</reference>
<feature type="compositionally biased region" description="Low complexity" evidence="1">
    <location>
        <begin position="510"/>
        <end position="525"/>
    </location>
</feature>